<proteinExistence type="predicted"/>
<comment type="caution">
    <text evidence="2">The sequence shown here is derived from an EMBL/GenBank/DDBJ whole genome shotgun (WGS) entry which is preliminary data.</text>
</comment>
<reference evidence="2 3" key="1">
    <citation type="submission" date="2020-05" db="EMBL/GenBank/DDBJ databases">
        <title>Genome Sequencing of Type Strains.</title>
        <authorList>
            <person name="Lemaire J.F."/>
            <person name="Inderbitzin P."/>
            <person name="Gregorio O.A."/>
            <person name="Collins S.B."/>
            <person name="Wespe N."/>
            <person name="Knight-Connoni V."/>
        </authorList>
    </citation>
    <scope>NUCLEOTIDE SEQUENCE [LARGE SCALE GENOMIC DNA]</scope>
    <source>
        <strain evidence="2 3">DSM 20512</strain>
    </source>
</reference>
<dbReference type="RefSeq" id="WP_175325727.1">
    <property type="nucleotide sequence ID" value="NZ_BAAAWP010000001.1"/>
</dbReference>
<accession>A0A850DQU3</accession>
<evidence type="ECO:0000313" key="2">
    <source>
        <dbReference type="EMBL" id="NUU27896.1"/>
    </source>
</evidence>
<gene>
    <name evidence="2" type="ORF">HP467_07190</name>
</gene>
<dbReference type="AlphaFoldDB" id="A0A850DQU3"/>
<sequence>MAHDSTGPKGQPQYSGSGRLQTAADLSEIANYAALVGNRKTGTTSERQQALSDGAVWEGLLWGDTTDGNDYRLTGGAWQLYAMSTPASKGGVLFAGTTNPSTGASGYSTVDYTVAAGFCHVQYNVYLGTNSSLGKGYWGLVLPLTARTTRPWVYMSGHYIRANGSNFALEAICDGTRMDRLNVLTNDGGVRIGSDTSNIGSGDRLFVTGTYPVLTPTAVS</sequence>
<evidence type="ECO:0000256" key="1">
    <source>
        <dbReference type="SAM" id="MobiDB-lite"/>
    </source>
</evidence>
<feature type="region of interest" description="Disordered" evidence="1">
    <location>
        <begin position="1"/>
        <end position="20"/>
    </location>
</feature>
<evidence type="ECO:0000313" key="3">
    <source>
        <dbReference type="Proteomes" id="UP000539146"/>
    </source>
</evidence>
<dbReference type="Proteomes" id="UP000539146">
    <property type="component" value="Unassembled WGS sequence"/>
</dbReference>
<organism evidence="2 3">
    <name type="scientific">Curtobacterium citreum</name>
    <dbReference type="NCBI Taxonomy" id="2036"/>
    <lineage>
        <taxon>Bacteria</taxon>
        <taxon>Bacillati</taxon>
        <taxon>Actinomycetota</taxon>
        <taxon>Actinomycetes</taxon>
        <taxon>Micrococcales</taxon>
        <taxon>Microbacteriaceae</taxon>
        <taxon>Curtobacterium</taxon>
    </lineage>
</organism>
<name>A0A850DQU3_9MICO</name>
<dbReference type="EMBL" id="JABMCG010000095">
    <property type="protein sequence ID" value="NUU27896.1"/>
    <property type="molecule type" value="Genomic_DNA"/>
</dbReference>
<protein>
    <submittedName>
        <fullName evidence="2">Uncharacterized protein</fullName>
    </submittedName>
</protein>